<comment type="cofactor">
    <cofactor evidence="1">
        <name>adenosylcob(III)alamin</name>
        <dbReference type="ChEBI" id="CHEBI:18408"/>
    </cofactor>
</comment>
<dbReference type="InterPro" id="IPR006098">
    <property type="entry name" value="MMCoA_mutase_a_cat"/>
</dbReference>
<dbReference type="Proteomes" id="UP000218231">
    <property type="component" value="Unassembled WGS sequence"/>
</dbReference>
<dbReference type="SUPFAM" id="SSF51703">
    <property type="entry name" value="Cobalamin (vitamin B12)-dependent enzymes"/>
    <property type="match status" value="1"/>
</dbReference>
<dbReference type="PANTHER" id="PTHR48101:SF4">
    <property type="entry name" value="METHYLMALONYL-COA MUTASE, MITOCHONDRIAL"/>
    <property type="match status" value="1"/>
</dbReference>
<keyword evidence="8" id="KW-0496">Mitochondrion</keyword>
<dbReference type="GO" id="GO:0031419">
    <property type="term" value="F:cobalamin binding"/>
    <property type="evidence" value="ECO:0007669"/>
    <property type="project" value="UniProtKB-KW"/>
</dbReference>
<dbReference type="Gene3D" id="3.40.50.280">
    <property type="entry name" value="Cobalamin-binding domain"/>
    <property type="match status" value="1"/>
</dbReference>
<keyword evidence="6" id="KW-0479">Metal-binding</keyword>
<reference evidence="12 13" key="1">
    <citation type="journal article" date="2017" name="Curr. Biol.">
        <title>Genome architecture and evolution of a unichromosomal asexual nematode.</title>
        <authorList>
            <person name="Fradin H."/>
            <person name="Zegar C."/>
            <person name="Gutwein M."/>
            <person name="Lucas J."/>
            <person name="Kovtun M."/>
            <person name="Corcoran D."/>
            <person name="Baugh L.R."/>
            <person name="Kiontke K."/>
            <person name="Gunsalus K."/>
            <person name="Fitch D.H."/>
            <person name="Piano F."/>
        </authorList>
    </citation>
    <scope>NUCLEOTIDE SEQUENCE [LARGE SCALE GENOMIC DNA]</scope>
    <source>
        <strain evidence="12">PF1309</strain>
    </source>
</reference>
<evidence type="ECO:0000256" key="7">
    <source>
        <dbReference type="ARBA" id="ARBA00022946"/>
    </source>
</evidence>
<dbReference type="InterPro" id="IPR016176">
    <property type="entry name" value="Cbl-dep_enz_cat"/>
</dbReference>
<dbReference type="GO" id="GO:0004494">
    <property type="term" value="F:methylmalonyl-CoA mutase activity"/>
    <property type="evidence" value="ECO:0007669"/>
    <property type="project" value="UniProtKB-EC"/>
</dbReference>
<dbReference type="STRING" id="2018661.A0A2A2LE00"/>
<dbReference type="InterPro" id="IPR058549">
    <property type="entry name" value="MeMalonylCoA_mutase_a/b_site"/>
</dbReference>
<dbReference type="GO" id="GO:0019678">
    <property type="term" value="P:propionate metabolic process, methylmalonyl pathway"/>
    <property type="evidence" value="ECO:0007669"/>
    <property type="project" value="TreeGrafter"/>
</dbReference>
<sequence length="757" mass="83549">MQLHLLRQSRILSKLPTQVRFTSYKALPINAQWAALAQKAMKGKEADSLTWHTPEGIDIKPLYLPEDRACDQGKEPEIPGKYPFTRGPYPTMYTHRPWTIRQYAGFSTVEESNKFYRDNIKAGQQGLSVAFDLATHRGYDSDNPRVYGDVGMAGVAVDSVEDMKQLFDGIDLGKMSVSMTMNGAVIPVLAMFIVAGEEQGVPRKQLSGTIQNDILKEFMVRNTYIYPPEPSMRIIGDIFAYTSKEMPKFNSISISGYHMQEAGADAVLEMAFTIADGIQYCQTGLDAGLHIDDFAPRLSFFWGISMNFYMEIAKMRAARRLWANLIKERFQPKSSKSMMLRTHSQTSGWSLTEQDPYNNIIRTTIEALASVFGGTQSLHTNSFDEALGLPTKFAARIARNTQIIIQEESGICKVADPWGGSYMMESLTDEIYLKALEVIKEIDQLGGMAKAVASGMTKLRIEEAAAKKQARIDSGKDIIVGVNKYKLDKEERIDVLKVDNAKVRESQMAKLDQMKKTRDAAKAKQALEAITQSAAGKGNLLELAVEASRARCTVGEISDAMEKVFNRHTAVNRLVSGAYKNEFGETSEISVVMQKVKEFADKEGRQPRIMVAKMGQDGHDRGAKVIATGFADLGFDVDVGPLFQTPAEAAQQAVDADVHIIGASSLAAGHLTLVPQLVKELEKLGRPDILVVAGGVIPPQDYDELYKAGVALIFGPGSRLPACAIQVCNFKETGKIRYSFQILDKLSANLQEQAAKM</sequence>
<name>A0A2A2LE00_9BILA</name>
<evidence type="ECO:0000256" key="6">
    <source>
        <dbReference type="ARBA" id="ARBA00022723"/>
    </source>
</evidence>
<dbReference type="NCBIfam" id="TIGR00640">
    <property type="entry name" value="acid_CoA_mut_C"/>
    <property type="match status" value="1"/>
</dbReference>
<evidence type="ECO:0000256" key="3">
    <source>
        <dbReference type="ARBA" id="ARBA00008465"/>
    </source>
</evidence>
<dbReference type="InterPro" id="IPR036724">
    <property type="entry name" value="Cobalamin-bd_sf"/>
</dbReference>
<evidence type="ECO:0000256" key="9">
    <source>
        <dbReference type="ARBA" id="ARBA00023235"/>
    </source>
</evidence>
<comment type="similarity">
    <text evidence="3">Belongs to the methylmalonyl-CoA mutase family.</text>
</comment>
<proteinExistence type="inferred from homology"/>
<dbReference type="InterPro" id="IPR006159">
    <property type="entry name" value="Acid_CoA_mut_C"/>
</dbReference>
<gene>
    <name evidence="12" type="ORF">WR25_07817</name>
</gene>
<evidence type="ECO:0000256" key="10">
    <source>
        <dbReference type="ARBA" id="ARBA00023285"/>
    </source>
</evidence>
<organism evidence="12 13">
    <name type="scientific">Diploscapter pachys</name>
    <dbReference type="NCBI Taxonomy" id="2018661"/>
    <lineage>
        <taxon>Eukaryota</taxon>
        <taxon>Metazoa</taxon>
        <taxon>Ecdysozoa</taxon>
        <taxon>Nematoda</taxon>
        <taxon>Chromadorea</taxon>
        <taxon>Rhabditida</taxon>
        <taxon>Rhabditina</taxon>
        <taxon>Rhabditomorpha</taxon>
        <taxon>Rhabditoidea</taxon>
        <taxon>Rhabditidae</taxon>
        <taxon>Diploscapter</taxon>
    </lineage>
</organism>
<evidence type="ECO:0000256" key="1">
    <source>
        <dbReference type="ARBA" id="ARBA00001922"/>
    </source>
</evidence>
<dbReference type="InterPro" id="IPR006158">
    <property type="entry name" value="Cobalamin-bd"/>
</dbReference>
<dbReference type="SUPFAM" id="SSF52242">
    <property type="entry name" value="Cobalamin (vitamin B12)-binding domain"/>
    <property type="match status" value="1"/>
</dbReference>
<accession>A0A2A2LE00</accession>
<dbReference type="Pfam" id="PF01642">
    <property type="entry name" value="MM_CoA_mutase"/>
    <property type="match status" value="1"/>
</dbReference>
<comment type="caution">
    <text evidence="12">The sequence shown here is derived from an EMBL/GenBank/DDBJ whole genome shotgun (WGS) entry which is preliminary data.</text>
</comment>
<dbReference type="Pfam" id="PF02310">
    <property type="entry name" value="B12-binding"/>
    <property type="match status" value="1"/>
</dbReference>
<dbReference type="EC" id="5.4.99.2" evidence="4"/>
<dbReference type="NCBIfam" id="TIGR00641">
    <property type="entry name" value="acid_CoA_mut_N"/>
    <property type="match status" value="1"/>
</dbReference>
<dbReference type="Gene3D" id="3.20.20.240">
    <property type="entry name" value="Methylmalonyl-CoA mutase"/>
    <property type="match status" value="1"/>
</dbReference>
<dbReference type="FunFam" id="3.40.50.280:FF:000002">
    <property type="entry name" value="Methylmalonyl-CoA mutase, mitochondrial"/>
    <property type="match status" value="1"/>
</dbReference>
<dbReference type="GO" id="GO:0005759">
    <property type="term" value="C:mitochondrial matrix"/>
    <property type="evidence" value="ECO:0007669"/>
    <property type="project" value="UniProtKB-SubCell"/>
</dbReference>
<keyword evidence="7" id="KW-0809">Transit peptide</keyword>
<dbReference type="CDD" id="cd03679">
    <property type="entry name" value="MM_CoA_mutase_alpha_like"/>
    <property type="match status" value="1"/>
</dbReference>
<evidence type="ECO:0000259" key="11">
    <source>
        <dbReference type="PROSITE" id="PS51332"/>
    </source>
</evidence>
<dbReference type="PANTHER" id="PTHR48101">
    <property type="entry name" value="METHYLMALONYL-COA MUTASE, MITOCHONDRIAL-RELATED"/>
    <property type="match status" value="1"/>
</dbReference>
<evidence type="ECO:0000256" key="8">
    <source>
        <dbReference type="ARBA" id="ARBA00023128"/>
    </source>
</evidence>
<dbReference type="OrthoDB" id="198977at2759"/>
<keyword evidence="5" id="KW-0846">Cobalamin</keyword>
<dbReference type="PROSITE" id="PS00544">
    <property type="entry name" value="METMALONYL_COA_MUTASE"/>
    <property type="match status" value="1"/>
</dbReference>
<dbReference type="NCBIfam" id="NF006944">
    <property type="entry name" value="PRK09426.1"/>
    <property type="match status" value="1"/>
</dbReference>
<evidence type="ECO:0000256" key="5">
    <source>
        <dbReference type="ARBA" id="ARBA00022628"/>
    </source>
</evidence>
<evidence type="ECO:0000256" key="2">
    <source>
        <dbReference type="ARBA" id="ARBA00004305"/>
    </source>
</evidence>
<evidence type="ECO:0000313" key="13">
    <source>
        <dbReference type="Proteomes" id="UP000218231"/>
    </source>
</evidence>
<feature type="domain" description="B12-binding" evidence="11">
    <location>
        <begin position="606"/>
        <end position="738"/>
    </location>
</feature>
<dbReference type="AlphaFoldDB" id="A0A2A2LE00"/>
<dbReference type="CDD" id="cd02071">
    <property type="entry name" value="MM_CoA_mut_B12_BD"/>
    <property type="match status" value="1"/>
</dbReference>
<evidence type="ECO:0000256" key="4">
    <source>
        <dbReference type="ARBA" id="ARBA00012398"/>
    </source>
</evidence>
<dbReference type="InterPro" id="IPR006099">
    <property type="entry name" value="MeMalonylCoA_mutase_a/b_cat"/>
</dbReference>
<dbReference type="GO" id="GO:0046872">
    <property type="term" value="F:metal ion binding"/>
    <property type="evidence" value="ECO:0007669"/>
    <property type="project" value="UniProtKB-KW"/>
</dbReference>
<keyword evidence="9" id="KW-0413">Isomerase</keyword>
<dbReference type="EMBL" id="LIAE01006858">
    <property type="protein sequence ID" value="PAV84380.1"/>
    <property type="molecule type" value="Genomic_DNA"/>
</dbReference>
<protein>
    <recommendedName>
        <fullName evidence="4">methylmalonyl-CoA mutase</fullName>
        <ecNumber evidence="4">5.4.99.2</ecNumber>
    </recommendedName>
</protein>
<evidence type="ECO:0000313" key="12">
    <source>
        <dbReference type="EMBL" id="PAV84380.1"/>
    </source>
</evidence>
<dbReference type="PROSITE" id="PS51332">
    <property type="entry name" value="B12_BINDING"/>
    <property type="match status" value="1"/>
</dbReference>
<dbReference type="FunFam" id="3.20.20.240:FF:000002">
    <property type="entry name" value="Methylmalonyl-CoA mutase, mitochondrial"/>
    <property type="match status" value="1"/>
</dbReference>
<comment type="subcellular location">
    <subcellularLocation>
        <location evidence="2">Mitochondrion matrix</location>
    </subcellularLocation>
</comment>
<keyword evidence="10" id="KW-0170">Cobalt</keyword>
<keyword evidence="13" id="KW-1185">Reference proteome</keyword>